<keyword evidence="3 6" id="KW-0831">Ubiquinone biosynthesis</keyword>
<keyword evidence="6" id="KW-0472">Membrane</keyword>
<feature type="binding site" evidence="6">
    <location>
        <position position="130"/>
    </location>
    <ligand>
        <name>S-adenosyl-L-methionine</name>
        <dbReference type="ChEBI" id="CHEBI:59789"/>
    </ligand>
</feature>
<dbReference type="UniPathway" id="UPA00232"/>
<dbReference type="SUPFAM" id="SSF53335">
    <property type="entry name" value="S-adenosyl-L-methionine-dependent methyltransferases"/>
    <property type="match status" value="1"/>
</dbReference>
<dbReference type="CDD" id="cd02440">
    <property type="entry name" value="AdoMet_MTases"/>
    <property type="match status" value="1"/>
</dbReference>
<reference evidence="7 8" key="1">
    <citation type="submission" date="2020-08" db="EMBL/GenBank/DDBJ databases">
        <title>Aphidius gifuensis genome sequencing and assembly.</title>
        <authorList>
            <person name="Du Z."/>
        </authorList>
    </citation>
    <scope>NUCLEOTIDE SEQUENCE [LARGE SCALE GENOMIC DNA]</scope>
    <source>
        <strain evidence="7">YNYX2018</strain>
        <tissue evidence="7">Adults</tissue>
    </source>
</reference>
<comment type="caution">
    <text evidence="6">Lacks conserved residue(s) required for the propagation of feature annotation.</text>
</comment>
<organism evidence="7 8">
    <name type="scientific">Aphidius gifuensis</name>
    <name type="common">Parasitoid wasp</name>
    <dbReference type="NCBI Taxonomy" id="684658"/>
    <lineage>
        <taxon>Eukaryota</taxon>
        <taxon>Metazoa</taxon>
        <taxon>Ecdysozoa</taxon>
        <taxon>Arthropoda</taxon>
        <taxon>Hexapoda</taxon>
        <taxon>Insecta</taxon>
        <taxon>Pterygota</taxon>
        <taxon>Neoptera</taxon>
        <taxon>Endopterygota</taxon>
        <taxon>Hymenoptera</taxon>
        <taxon>Apocrita</taxon>
        <taxon>Ichneumonoidea</taxon>
        <taxon>Braconidae</taxon>
        <taxon>Aphidiinae</taxon>
        <taxon>Aphidius</taxon>
    </lineage>
</organism>
<feature type="binding site" evidence="6">
    <location>
        <begin position="162"/>
        <end position="163"/>
    </location>
    <ligand>
        <name>S-adenosyl-L-methionine</name>
        <dbReference type="ChEBI" id="CHEBI:59789"/>
    </ligand>
</feature>
<evidence type="ECO:0000256" key="1">
    <source>
        <dbReference type="ARBA" id="ARBA00022603"/>
    </source>
</evidence>
<accession>A0A834XJU9</accession>
<comment type="caution">
    <text evidence="7">The sequence shown here is derived from an EMBL/GenBank/DDBJ whole genome shotgun (WGS) entry which is preliminary data.</text>
</comment>
<evidence type="ECO:0000313" key="8">
    <source>
        <dbReference type="Proteomes" id="UP000639338"/>
    </source>
</evidence>
<comment type="catalytic activity">
    <reaction evidence="6">
        <text>a 2-methoxy-6-(all-trans-polyprenyl)benzene-1,4-diol + S-adenosyl-L-methionine = a 5-methoxy-2-methyl-3-(all-trans-polyprenyl)benzene-1,4-diol + S-adenosyl-L-homocysteine + H(+)</text>
        <dbReference type="Rhea" id="RHEA:28286"/>
        <dbReference type="Rhea" id="RHEA-COMP:10858"/>
        <dbReference type="Rhea" id="RHEA-COMP:10859"/>
        <dbReference type="ChEBI" id="CHEBI:15378"/>
        <dbReference type="ChEBI" id="CHEBI:57856"/>
        <dbReference type="ChEBI" id="CHEBI:59789"/>
        <dbReference type="ChEBI" id="CHEBI:84166"/>
        <dbReference type="ChEBI" id="CHEBI:84167"/>
        <dbReference type="EC" id="2.1.1.201"/>
    </reaction>
</comment>
<dbReference type="PROSITE" id="PS01184">
    <property type="entry name" value="UBIE_2"/>
    <property type="match status" value="1"/>
</dbReference>
<evidence type="ECO:0000256" key="2">
    <source>
        <dbReference type="ARBA" id="ARBA00022679"/>
    </source>
</evidence>
<name>A0A834XJU9_APHGI</name>
<keyword evidence="1 6" id="KW-0489">Methyltransferase</keyword>
<keyword evidence="6" id="KW-0496">Mitochondrion</keyword>
<sequence length="290" mass="33582">MKLLGNFLKLNKHSNRLFSVSRIIKNQTNINNDEKTTHFGYQTVKESDKEKKVYSVFEKVADSYDVMNDAMSLGIHRVWKDIFIQELGPTHGCKLLDTAGGTGDISFRYLNYLNNIKNIKNIKSHVTVSDINENMLDVGKIRAERLGYTVEKGYDINWSQQDAEKLTFDDESYTAFTIAFGIRNVTHIDKVLAEAYRVLQPGGRFMCLEFSHLTNDSLQWLYDKYSFQMIPPMGMLIAGQWEPYQYLVESIRKFPKQEHFKEMIEEAGFRHVTYKNLTFGVVAIHSGFKI</sequence>
<dbReference type="FunFam" id="3.40.50.150:FF:000064">
    <property type="entry name" value="2-methoxy-6-polyprenyl-1,4-benzoquinol methylase, mitochondrial"/>
    <property type="match status" value="1"/>
</dbReference>
<dbReference type="PROSITE" id="PS01183">
    <property type="entry name" value="UBIE_1"/>
    <property type="match status" value="1"/>
</dbReference>
<evidence type="ECO:0000256" key="6">
    <source>
        <dbReference type="HAMAP-Rule" id="MF_03191"/>
    </source>
</evidence>
<comment type="pathway">
    <text evidence="6">Cofactor biosynthesis; ubiquinone biosynthesis.</text>
</comment>
<dbReference type="PANTHER" id="PTHR43591:SF24">
    <property type="entry name" value="2-METHOXY-6-POLYPRENYL-1,4-BENZOQUINOL METHYLASE, MITOCHONDRIAL"/>
    <property type="match status" value="1"/>
</dbReference>
<dbReference type="InterPro" id="IPR004033">
    <property type="entry name" value="UbiE/COQ5_MeTrFase"/>
</dbReference>
<evidence type="ECO:0000256" key="3">
    <source>
        <dbReference type="ARBA" id="ARBA00022688"/>
    </source>
</evidence>
<comment type="subcellular location">
    <subcellularLocation>
        <location evidence="6">Mitochondrion inner membrane</location>
        <topology evidence="6">Peripheral membrane protein</topology>
        <orientation evidence="6">Matrix side</orientation>
    </subcellularLocation>
</comment>
<dbReference type="PROSITE" id="PS51608">
    <property type="entry name" value="SAM_MT_UBIE"/>
    <property type="match status" value="1"/>
</dbReference>
<dbReference type="GO" id="GO:0032259">
    <property type="term" value="P:methylation"/>
    <property type="evidence" value="ECO:0007669"/>
    <property type="project" value="UniProtKB-KW"/>
</dbReference>
<comment type="function">
    <text evidence="6">Methyltransferase required for the conversion of 2-polyprenyl-6-methoxy-1,4-benzoquinol (DDMQH2) to 2-polyprenyl-3-methyl-6-methoxy-1,4-benzoquinol (DMQH2).</text>
</comment>
<dbReference type="InterPro" id="IPR029063">
    <property type="entry name" value="SAM-dependent_MTases_sf"/>
</dbReference>
<dbReference type="OrthoDB" id="6329284at2759"/>
<dbReference type="EMBL" id="JACMRX010000006">
    <property type="protein sequence ID" value="KAF7987276.1"/>
    <property type="molecule type" value="Genomic_DNA"/>
</dbReference>
<dbReference type="Gene3D" id="3.40.50.150">
    <property type="entry name" value="Vaccinia Virus protein VP39"/>
    <property type="match status" value="1"/>
</dbReference>
<dbReference type="HAMAP" id="MF_01813">
    <property type="entry name" value="MenG_UbiE_methyltr"/>
    <property type="match status" value="1"/>
</dbReference>
<feature type="binding site" evidence="6">
    <location>
        <position position="102"/>
    </location>
    <ligand>
        <name>S-adenosyl-L-methionine</name>
        <dbReference type="ChEBI" id="CHEBI:59789"/>
    </ligand>
</feature>
<dbReference type="PANTHER" id="PTHR43591">
    <property type="entry name" value="METHYLTRANSFERASE"/>
    <property type="match status" value="1"/>
</dbReference>
<gene>
    <name evidence="6" type="primary">coq5</name>
    <name evidence="7" type="ORF">HCN44_003038</name>
</gene>
<evidence type="ECO:0000256" key="4">
    <source>
        <dbReference type="ARBA" id="ARBA00022691"/>
    </source>
</evidence>
<dbReference type="Pfam" id="PF01209">
    <property type="entry name" value="Ubie_methyltran"/>
    <property type="match status" value="1"/>
</dbReference>
<dbReference type="GO" id="GO:0031314">
    <property type="term" value="C:extrinsic component of mitochondrial inner membrane"/>
    <property type="evidence" value="ECO:0007669"/>
    <property type="project" value="UniProtKB-UniRule"/>
</dbReference>
<dbReference type="Proteomes" id="UP000639338">
    <property type="component" value="Unassembled WGS sequence"/>
</dbReference>
<comment type="similarity">
    <text evidence="6">Belongs to the class I-like SAM-binding methyltransferase superfamily. MenG/UbiE family.</text>
</comment>
<dbReference type="NCBIfam" id="TIGR01934">
    <property type="entry name" value="MenG_MenH_UbiE"/>
    <property type="match status" value="1"/>
</dbReference>
<keyword evidence="2 6" id="KW-0808">Transferase</keyword>
<protein>
    <recommendedName>
        <fullName evidence="6">2-methoxy-6-polyprenyl-1,4-benzoquinol methylase, mitochondrial</fullName>
        <ecNumber evidence="6">2.1.1.201</ecNumber>
    </recommendedName>
    <alternativeName>
        <fullName evidence="6">Ubiquinone biosynthesis methyltransferase COQ5</fullName>
    </alternativeName>
</protein>
<dbReference type="InterPro" id="IPR023576">
    <property type="entry name" value="UbiE/COQ5_MeTrFase_CS"/>
</dbReference>
<keyword evidence="6" id="KW-0999">Mitochondrion inner membrane</keyword>
<dbReference type="GO" id="GO:0008425">
    <property type="term" value="F:2-methoxy-6-polyprenyl-1,4-benzoquinol methyltransferase activity"/>
    <property type="evidence" value="ECO:0007669"/>
    <property type="project" value="UniProtKB-UniRule"/>
</dbReference>
<dbReference type="EC" id="2.1.1.201" evidence="6"/>
<evidence type="ECO:0000313" key="7">
    <source>
        <dbReference type="EMBL" id="KAF7987276.1"/>
    </source>
</evidence>
<proteinExistence type="inferred from homology"/>
<keyword evidence="4 6" id="KW-0949">S-adenosyl-L-methionine</keyword>
<dbReference type="AlphaFoldDB" id="A0A834XJU9"/>
<keyword evidence="8" id="KW-1185">Reference proteome</keyword>
<evidence type="ECO:0000256" key="5">
    <source>
        <dbReference type="ARBA" id="ARBA00046387"/>
    </source>
</evidence>
<comment type="subunit">
    <text evidence="5">Component of a multi-subunit COQ enzyme complex, composed of at least COQ3, COQ4, COQ5, COQ6, COQ7 and COQ9. Interacts with PYURF; the interaction is direct, stabilizes COQ5 protein and associates PYURF with COQ enzyme complex.</text>
</comment>